<sequence>MNHIDKKLAAFGLFFSIFMHAIAAHSDASSGANYEDIDAMRTQVKDILSKHYSSVIQDAQLDIKVSRLDPRLKLAKCSESKNIKVNGNQTKTANISVRVSCNGESPWSIFVPARIDVLQEVVTATRDIYKGTILKADDLSLTVRNTSNLGFGYAKSTTALIGNAITRNISSGGVIRLKHVSEPIAITRGDKITLEAGNGGLSVATSAIAMSDGKIGEQIRVKNAQSKRVIEAFVVAPGRAVANL</sequence>
<dbReference type="Pfam" id="PF17656">
    <property type="entry name" value="ChapFlgA_N"/>
    <property type="match status" value="1"/>
</dbReference>
<dbReference type="InterPro" id="IPR041231">
    <property type="entry name" value="FlgA_N"/>
</dbReference>
<feature type="chain" id="PRO_5042668716" description="Flagella basal body P-ring formation protein FlgA" evidence="7">
    <location>
        <begin position="24"/>
        <end position="244"/>
    </location>
</feature>
<feature type="domain" description="SAF" evidence="8">
    <location>
        <begin position="119"/>
        <end position="181"/>
    </location>
</feature>
<dbReference type="Gene3D" id="2.30.30.760">
    <property type="match status" value="1"/>
</dbReference>
<keyword evidence="9" id="KW-0282">Flagellum</keyword>
<gene>
    <name evidence="9" type="ORF">MARGE09_P3458</name>
</gene>
<protein>
    <recommendedName>
        <fullName evidence="3 7">Flagella basal body P-ring formation protein FlgA</fullName>
    </recommendedName>
</protein>
<name>A0AAN2BLP7_9GAMM</name>
<dbReference type="InterPro" id="IPR017585">
    <property type="entry name" value="SAF_FlgA"/>
</dbReference>
<dbReference type="PANTHER" id="PTHR36307">
    <property type="entry name" value="FLAGELLA BASAL BODY P-RING FORMATION PROTEIN FLGA"/>
    <property type="match status" value="1"/>
</dbReference>
<evidence type="ECO:0000256" key="3">
    <source>
        <dbReference type="ARBA" id="ARBA00014754"/>
    </source>
</evidence>
<organism evidence="9 10">
    <name type="scientific">Marinagarivorans cellulosilyticus</name>
    <dbReference type="NCBI Taxonomy" id="2721545"/>
    <lineage>
        <taxon>Bacteria</taxon>
        <taxon>Pseudomonadati</taxon>
        <taxon>Pseudomonadota</taxon>
        <taxon>Gammaproteobacteria</taxon>
        <taxon>Cellvibrionales</taxon>
        <taxon>Cellvibrionaceae</taxon>
        <taxon>Marinagarivorans</taxon>
    </lineage>
</organism>
<keyword evidence="9" id="KW-0966">Cell projection</keyword>
<dbReference type="Gene3D" id="3.90.1210.10">
    <property type="entry name" value="Antifreeze-like/N-acetylneuraminic acid synthase C-terminal domain"/>
    <property type="match status" value="1"/>
</dbReference>
<dbReference type="InterPro" id="IPR013974">
    <property type="entry name" value="SAF"/>
</dbReference>
<evidence type="ECO:0000256" key="2">
    <source>
        <dbReference type="ARBA" id="ARBA00010474"/>
    </source>
</evidence>
<accession>A0AAN2BLP7</accession>
<evidence type="ECO:0000256" key="5">
    <source>
        <dbReference type="ARBA" id="ARBA00022764"/>
    </source>
</evidence>
<dbReference type="NCBIfam" id="TIGR03170">
    <property type="entry name" value="flgA_cterm"/>
    <property type="match status" value="1"/>
</dbReference>
<keyword evidence="4 7" id="KW-0732">Signal</keyword>
<dbReference type="KEGG" id="marq:MARGE09_P3458"/>
<evidence type="ECO:0000256" key="4">
    <source>
        <dbReference type="ARBA" id="ARBA00022729"/>
    </source>
</evidence>
<comment type="similarity">
    <text evidence="2 7">Belongs to the FlgA family.</text>
</comment>
<keyword evidence="9" id="KW-0969">Cilium</keyword>
<dbReference type="Proteomes" id="UP001320119">
    <property type="component" value="Chromosome"/>
</dbReference>
<dbReference type="GO" id="GO:0042597">
    <property type="term" value="C:periplasmic space"/>
    <property type="evidence" value="ECO:0007669"/>
    <property type="project" value="UniProtKB-SubCell"/>
</dbReference>
<reference evidence="9 10" key="1">
    <citation type="journal article" date="2022" name="IScience">
        <title>An ultrasensitive nanofiber-based assay for enzymatic hydrolysis and deep-sea microbial degradation of cellulose.</title>
        <authorList>
            <person name="Tsudome M."/>
            <person name="Tachioka M."/>
            <person name="Miyazaki M."/>
            <person name="Uchimura K."/>
            <person name="Tsuda M."/>
            <person name="Takaki Y."/>
            <person name="Deguchi S."/>
        </authorList>
    </citation>
    <scope>NUCLEOTIDE SEQUENCE [LARGE SCALE GENOMIC DNA]</scope>
    <source>
        <strain evidence="9 10">GE09</strain>
    </source>
</reference>
<proteinExistence type="inferred from homology"/>
<dbReference type="PANTHER" id="PTHR36307:SF1">
    <property type="entry name" value="FLAGELLA BASAL BODY P-RING FORMATION PROTEIN FLGA"/>
    <property type="match status" value="1"/>
</dbReference>
<keyword evidence="10" id="KW-1185">Reference proteome</keyword>
<dbReference type="Pfam" id="PF13144">
    <property type="entry name" value="ChapFlgA"/>
    <property type="match status" value="1"/>
</dbReference>
<evidence type="ECO:0000313" key="9">
    <source>
        <dbReference type="EMBL" id="BCD99257.1"/>
    </source>
</evidence>
<dbReference type="InterPro" id="IPR039246">
    <property type="entry name" value="Flagellar_FlgA"/>
</dbReference>
<dbReference type="GO" id="GO:0044780">
    <property type="term" value="P:bacterial-type flagellum assembly"/>
    <property type="evidence" value="ECO:0007669"/>
    <property type="project" value="InterPro"/>
</dbReference>
<dbReference type="AlphaFoldDB" id="A0AAN2BLP7"/>
<dbReference type="SMART" id="SM00858">
    <property type="entry name" value="SAF"/>
    <property type="match status" value="1"/>
</dbReference>
<comment type="function">
    <text evidence="6 7">Involved in the assembly process of the P-ring formation. It may associate with FlgF on the rod constituting a structure essential for the P-ring assembly or may act as a modulator protein for the P-ring assembly.</text>
</comment>
<dbReference type="CDD" id="cd11614">
    <property type="entry name" value="SAF_CpaB_FlgA_like"/>
    <property type="match status" value="1"/>
</dbReference>
<evidence type="ECO:0000256" key="7">
    <source>
        <dbReference type="RuleBase" id="RU362063"/>
    </source>
</evidence>
<keyword evidence="5 7" id="KW-0574">Periplasm</keyword>
<evidence type="ECO:0000256" key="6">
    <source>
        <dbReference type="ARBA" id="ARBA00025643"/>
    </source>
</evidence>
<feature type="signal peptide" evidence="7">
    <location>
        <begin position="1"/>
        <end position="23"/>
    </location>
</feature>
<comment type="subcellular location">
    <subcellularLocation>
        <location evidence="1 7">Periplasm</location>
    </subcellularLocation>
</comment>
<keyword evidence="7" id="KW-1005">Bacterial flagellum biogenesis</keyword>
<evidence type="ECO:0000259" key="8">
    <source>
        <dbReference type="SMART" id="SM00858"/>
    </source>
</evidence>
<evidence type="ECO:0000313" key="10">
    <source>
        <dbReference type="Proteomes" id="UP001320119"/>
    </source>
</evidence>
<evidence type="ECO:0000256" key="1">
    <source>
        <dbReference type="ARBA" id="ARBA00004418"/>
    </source>
</evidence>
<dbReference type="RefSeq" id="WP_236984346.1">
    <property type="nucleotide sequence ID" value="NZ_AP023086.1"/>
</dbReference>
<dbReference type="EMBL" id="AP023086">
    <property type="protein sequence ID" value="BCD99257.1"/>
    <property type="molecule type" value="Genomic_DNA"/>
</dbReference>